<evidence type="ECO:0000313" key="2">
    <source>
        <dbReference type="Proteomes" id="UP001153678"/>
    </source>
</evidence>
<comment type="caution">
    <text evidence="1">The sequence shown here is derived from an EMBL/GenBank/DDBJ whole genome shotgun (WGS) entry which is preliminary data.</text>
</comment>
<sequence>MDNLKVEKKEVNTLRTRNANLHKHFQVRRDENRSLRKDMEESIFEENLIDCAGNLARLNDNTENFIDMMEEMHSITKDLVNVVDKLINKLENKNALSEYRDWISYFNKEIKEKLPQVGSRAQTAIYKKVLGGKQDYADSDKEAILKVENLLKSVNMSFYDYELLILMKLRSNHEFHRGELQSRAQAKKNLQETFPEEMKLFKEPLQKLFNALDIWWSI</sequence>
<accession>A0A9W4SUM2</accession>
<keyword evidence="2" id="KW-1185">Reference proteome</keyword>
<dbReference type="Proteomes" id="UP001153678">
    <property type="component" value="Unassembled WGS sequence"/>
</dbReference>
<dbReference type="AlphaFoldDB" id="A0A9W4SUM2"/>
<dbReference type="EMBL" id="CAMKVN010002652">
    <property type="protein sequence ID" value="CAI2182030.1"/>
    <property type="molecule type" value="Genomic_DNA"/>
</dbReference>
<organism evidence="1 2">
    <name type="scientific">Funneliformis geosporum</name>
    <dbReference type="NCBI Taxonomy" id="1117311"/>
    <lineage>
        <taxon>Eukaryota</taxon>
        <taxon>Fungi</taxon>
        <taxon>Fungi incertae sedis</taxon>
        <taxon>Mucoromycota</taxon>
        <taxon>Glomeromycotina</taxon>
        <taxon>Glomeromycetes</taxon>
        <taxon>Glomerales</taxon>
        <taxon>Glomeraceae</taxon>
        <taxon>Funneliformis</taxon>
    </lineage>
</organism>
<name>A0A9W4SUM2_9GLOM</name>
<evidence type="ECO:0000313" key="1">
    <source>
        <dbReference type="EMBL" id="CAI2182030.1"/>
    </source>
</evidence>
<reference evidence="1" key="1">
    <citation type="submission" date="2022-08" db="EMBL/GenBank/DDBJ databases">
        <authorList>
            <person name="Kallberg Y."/>
            <person name="Tangrot J."/>
            <person name="Rosling A."/>
        </authorList>
    </citation>
    <scope>NUCLEOTIDE SEQUENCE</scope>
    <source>
        <strain evidence="1">Wild A</strain>
    </source>
</reference>
<proteinExistence type="predicted"/>
<protein>
    <submittedName>
        <fullName evidence="1">15706_t:CDS:1</fullName>
    </submittedName>
</protein>
<dbReference type="OrthoDB" id="2319706at2759"/>
<gene>
    <name evidence="1" type="ORF">FWILDA_LOCUS10379</name>
</gene>